<dbReference type="Proteomes" id="UP001243375">
    <property type="component" value="Unassembled WGS sequence"/>
</dbReference>
<dbReference type="EMBL" id="JASBWU010000001">
    <property type="protein sequence ID" value="KAJ9125330.1"/>
    <property type="molecule type" value="Genomic_DNA"/>
</dbReference>
<keyword evidence="2" id="KW-1185">Reference proteome</keyword>
<gene>
    <name evidence="1" type="ORF">QFC22_000287</name>
</gene>
<evidence type="ECO:0000313" key="2">
    <source>
        <dbReference type="Proteomes" id="UP001243375"/>
    </source>
</evidence>
<accession>A0ACC2XNY7</accession>
<organism evidence="1 2">
    <name type="scientific">Naganishia vaughanmartiniae</name>
    <dbReference type="NCBI Taxonomy" id="1424756"/>
    <lineage>
        <taxon>Eukaryota</taxon>
        <taxon>Fungi</taxon>
        <taxon>Dikarya</taxon>
        <taxon>Basidiomycota</taxon>
        <taxon>Agaricomycotina</taxon>
        <taxon>Tremellomycetes</taxon>
        <taxon>Filobasidiales</taxon>
        <taxon>Filobasidiaceae</taxon>
        <taxon>Naganishia</taxon>
    </lineage>
</organism>
<protein>
    <submittedName>
        <fullName evidence="1">Uncharacterized protein</fullName>
    </submittedName>
</protein>
<evidence type="ECO:0000313" key="1">
    <source>
        <dbReference type="EMBL" id="KAJ9125330.1"/>
    </source>
</evidence>
<reference evidence="1" key="1">
    <citation type="submission" date="2023-04" db="EMBL/GenBank/DDBJ databases">
        <title>Draft Genome sequencing of Naganishia species isolated from polar environments using Oxford Nanopore Technology.</title>
        <authorList>
            <person name="Leo P."/>
            <person name="Venkateswaran K."/>
        </authorList>
    </citation>
    <scope>NUCLEOTIDE SEQUENCE</scope>
    <source>
        <strain evidence="1">MNA-CCFEE 5425</strain>
    </source>
</reference>
<sequence length="353" mass="38914">MTLPNDSPHIPTGLKRMAPALLNTLFGKRSASVPPLSSTAKPSRSRTGTPTSEDSMQNRHCLRFWMRVCCECEATGSPKSGNELLLSPSLGWMPPFFSELVGQPTRPPLLLRTVSQPVEMATALDTIVTSPRKDAHPAPSSGLPKRYPALGRQRSVSQRTTKVLDLQAAASSRWIDIRVSDDRCLETLVNAFQSSQTQGLLSPHSIMGELDIDDRDEASQEAARVRLTATNVSDEKDGDSPSKPRRPEEHRLRGLNLKLSSSYETSNLPPSSPADSDDGDSTPILHTPILKDGVEAEEEERPARSKERKDFSHLVKTHAEYPEIHITPLNAFYYDRAHSASPARFSKAFSSIR</sequence>
<name>A0ACC2XNY7_9TREE</name>
<comment type="caution">
    <text evidence="1">The sequence shown here is derived from an EMBL/GenBank/DDBJ whole genome shotgun (WGS) entry which is preliminary data.</text>
</comment>
<proteinExistence type="predicted"/>